<name>A0AA40K310_9PEZI</name>
<dbReference type="PROSITE" id="PS00463">
    <property type="entry name" value="ZN2_CY6_FUNGAL_1"/>
    <property type="match status" value="1"/>
</dbReference>
<dbReference type="GO" id="GO:0000981">
    <property type="term" value="F:DNA-binding transcription factor activity, RNA polymerase II-specific"/>
    <property type="evidence" value="ECO:0007669"/>
    <property type="project" value="InterPro"/>
</dbReference>
<reference evidence="8" key="1">
    <citation type="submission" date="2023-06" db="EMBL/GenBank/DDBJ databases">
        <title>Genome-scale phylogeny and comparative genomics of the fungal order Sordariales.</title>
        <authorList>
            <consortium name="Lawrence Berkeley National Laboratory"/>
            <person name="Hensen N."/>
            <person name="Bonometti L."/>
            <person name="Westerberg I."/>
            <person name="Brannstrom I.O."/>
            <person name="Guillou S."/>
            <person name="Cros-Aarteil S."/>
            <person name="Calhoun S."/>
            <person name="Haridas S."/>
            <person name="Kuo A."/>
            <person name="Mondo S."/>
            <person name="Pangilinan J."/>
            <person name="Riley R."/>
            <person name="LaButti K."/>
            <person name="Andreopoulos B."/>
            <person name="Lipzen A."/>
            <person name="Chen C."/>
            <person name="Yanf M."/>
            <person name="Daum C."/>
            <person name="Ng V."/>
            <person name="Clum A."/>
            <person name="Steindorff A."/>
            <person name="Ohm R."/>
            <person name="Martin F."/>
            <person name="Silar P."/>
            <person name="Natvig D."/>
            <person name="Lalanne C."/>
            <person name="Gautier V."/>
            <person name="Ament-velasquez S.L."/>
            <person name="Kruys A."/>
            <person name="Hutchinson M.I."/>
            <person name="Powell A.J."/>
            <person name="Barry K."/>
            <person name="Miller A.N."/>
            <person name="Grigoriev I.V."/>
            <person name="Debuchy R."/>
            <person name="Gladieux P."/>
            <person name="Thoren M.H."/>
            <person name="Johannesson H."/>
        </authorList>
    </citation>
    <scope>NUCLEOTIDE SEQUENCE</scope>
    <source>
        <strain evidence="8">SMH3187-1</strain>
    </source>
</reference>
<evidence type="ECO:0000256" key="5">
    <source>
        <dbReference type="ARBA" id="ARBA00023163"/>
    </source>
</evidence>
<keyword evidence="5" id="KW-0804">Transcription</keyword>
<proteinExistence type="predicted"/>
<evidence type="ECO:0000256" key="3">
    <source>
        <dbReference type="ARBA" id="ARBA00023015"/>
    </source>
</evidence>
<keyword evidence="4" id="KW-0238">DNA-binding</keyword>
<keyword evidence="2" id="KW-0862">Zinc</keyword>
<organism evidence="8 9">
    <name type="scientific">Schizothecium vesticola</name>
    <dbReference type="NCBI Taxonomy" id="314040"/>
    <lineage>
        <taxon>Eukaryota</taxon>
        <taxon>Fungi</taxon>
        <taxon>Dikarya</taxon>
        <taxon>Ascomycota</taxon>
        <taxon>Pezizomycotina</taxon>
        <taxon>Sordariomycetes</taxon>
        <taxon>Sordariomycetidae</taxon>
        <taxon>Sordariales</taxon>
        <taxon>Schizotheciaceae</taxon>
        <taxon>Schizothecium</taxon>
    </lineage>
</organism>
<dbReference type="InterPro" id="IPR052360">
    <property type="entry name" value="Transcr_Regulatory_Proteins"/>
</dbReference>
<dbReference type="PROSITE" id="PS50048">
    <property type="entry name" value="ZN2_CY6_FUNGAL_2"/>
    <property type="match status" value="1"/>
</dbReference>
<comment type="caution">
    <text evidence="8">The sequence shown here is derived from an EMBL/GenBank/DDBJ whole genome shotgun (WGS) entry which is preliminary data.</text>
</comment>
<dbReference type="EMBL" id="JAUKUD010000005">
    <property type="protein sequence ID" value="KAK0743970.1"/>
    <property type="molecule type" value="Genomic_DNA"/>
</dbReference>
<keyword evidence="3" id="KW-0805">Transcription regulation</keyword>
<keyword evidence="1" id="KW-0479">Metal-binding</keyword>
<dbReference type="CDD" id="cd12148">
    <property type="entry name" value="fungal_TF_MHR"/>
    <property type="match status" value="1"/>
</dbReference>
<evidence type="ECO:0000313" key="9">
    <source>
        <dbReference type="Proteomes" id="UP001172155"/>
    </source>
</evidence>
<dbReference type="InterPro" id="IPR001138">
    <property type="entry name" value="Zn2Cys6_DnaBD"/>
</dbReference>
<keyword evidence="9" id="KW-1185">Reference proteome</keyword>
<dbReference type="Gene3D" id="4.10.240.10">
    <property type="entry name" value="Zn(2)-C6 fungal-type DNA-binding domain"/>
    <property type="match status" value="1"/>
</dbReference>
<feature type="domain" description="Zn(2)-C6 fungal-type" evidence="7">
    <location>
        <begin position="56"/>
        <end position="84"/>
    </location>
</feature>
<dbReference type="CDD" id="cd00067">
    <property type="entry name" value="GAL4"/>
    <property type="match status" value="1"/>
</dbReference>
<dbReference type="SUPFAM" id="SSF57701">
    <property type="entry name" value="Zn2/Cys6 DNA-binding domain"/>
    <property type="match status" value="1"/>
</dbReference>
<dbReference type="Proteomes" id="UP001172155">
    <property type="component" value="Unassembled WGS sequence"/>
</dbReference>
<dbReference type="Pfam" id="PF00172">
    <property type="entry name" value="Zn_clus"/>
    <property type="match status" value="1"/>
</dbReference>
<keyword evidence="8" id="KW-0762">Sugar transport</keyword>
<dbReference type="GO" id="GO:0008270">
    <property type="term" value="F:zinc ion binding"/>
    <property type="evidence" value="ECO:0007669"/>
    <property type="project" value="InterPro"/>
</dbReference>
<accession>A0AA40K310</accession>
<evidence type="ECO:0000256" key="6">
    <source>
        <dbReference type="ARBA" id="ARBA00023242"/>
    </source>
</evidence>
<keyword evidence="8" id="KW-0813">Transport</keyword>
<sequence length="589" mass="66124">MSRSVLEFLAEYRAARQSWTADVNVMAETEDDNTKKANNQAWRKKPRNFAPKSRLGCKTCKIRRVKCDLARPSCLKCTSTGRRCDGYSEMPLAFKTAAEPNHRQDGNPGRPESCNRDQLCVAVRPRRPLGPFLMLPAAGTSQAEAIGFFEYISIKHLNEHHPCESWRKTLMFFSQTVPSVRHAATALALVHRDYLERNPGGRVAQSSSSNNRPPDTAPLLHYNQAIRLLLNLETGSSTENQAITLLVCYLFVCFDHLAGNYVQAMKHLHGGVELAHSMGKAIWTPEAGTLIRQVTRQIRRLDMQAVTFLVDWTPVDIEETPLVSQSQLPPLYCTFRSLDEAADNLQILVARAMRLRHTLEQQMSLRGTEMPPPPLLSMGALLGQLETWSRLFEEMLQLRSSTDKTDSEGLCARISLLRLQHMVTRTLLRASCTPGKEMAYDSFLPQFQQCVALASDIAAAHERCYSASEPAGKAKPTFTPEVGILPVLYIIGVKCRHHAVRREALGILRRQQIREAVWDSVSVARVVERVIELEEGGLNKMRSMGQIAVWQRIETMSWVQFVGGQAATRVDITYMFCGREGVHVESLAV</sequence>
<protein>
    <submittedName>
        <fullName evidence="8">Sugar transporter</fullName>
    </submittedName>
</protein>
<gene>
    <name evidence="8" type="ORF">B0T18DRAFT_416270</name>
</gene>
<evidence type="ECO:0000256" key="1">
    <source>
        <dbReference type="ARBA" id="ARBA00022723"/>
    </source>
</evidence>
<dbReference type="PANTHER" id="PTHR36206">
    <property type="entry name" value="ASPERCRYPTIN BIOSYNTHESIS CLUSTER-SPECIFIC TRANSCRIPTION REGULATOR ATNN-RELATED"/>
    <property type="match status" value="1"/>
</dbReference>
<evidence type="ECO:0000313" key="8">
    <source>
        <dbReference type="EMBL" id="KAK0743970.1"/>
    </source>
</evidence>
<dbReference type="GO" id="GO:0003677">
    <property type="term" value="F:DNA binding"/>
    <property type="evidence" value="ECO:0007669"/>
    <property type="project" value="UniProtKB-KW"/>
</dbReference>
<dbReference type="AlphaFoldDB" id="A0AA40K310"/>
<dbReference type="SMART" id="SM00066">
    <property type="entry name" value="GAL4"/>
    <property type="match status" value="1"/>
</dbReference>
<evidence type="ECO:0000259" key="7">
    <source>
        <dbReference type="PROSITE" id="PS50048"/>
    </source>
</evidence>
<evidence type="ECO:0000256" key="4">
    <source>
        <dbReference type="ARBA" id="ARBA00023125"/>
    </source>
</evidence>
<dbReference type="PANTHER" id="PTHR36206:SF12">
    <property type="entry name" value="ASPERCRYPTIN BIOSYNTHESIS CLUSTER-SPECIFIC TRANSCRIPTION REGULATOR ATNN-RELATED"/>
    <property type="match status" value="1"/>
</dbReference>
<keyword evidence="6" id="KW-0539">Nucleus</keyword>
<dbReference type="InterPro" id="IPR036864">
    <property type="entry name" value="Zn2-C6_fun-type_DNA-bd_sf"/>
</dbReference>
<evidence type="ECO:0000256" key="2">
    <source>
        <dbReference type="ARBA" id="ARBA00022833"/>
    </source>
</evidence>